<reference evidence="2" key="1">
    <citation type="journal article" date="2001" name="Int. J. Syst. Evol. Microbiol.">
        <title>Methanofollis aquaemaris sp. nov., a methanogen isolated from an aquaculture fish pond.</title>
        <authorList>
            <person name="Lai M.C."/>
            <person name="Chen S.C."/>
        </authorList>
    </citation>
    <scope>NUCLEOTIDE SEQUENCE</scope>
    <source>
        <strain evidence="2">N2F9704</strain>
    </source>
</reference>
<accession>A0A8A3S2J4</accession>
<keyword evidence="1" id="KW-0472">Membrane</keyword>
<evidence type="ECO:0000256" key="1">
    <source>
        <dbReference type="SAM" id="Phobius"/>
    </source>
</evidence>
<keyword evidence="3" id="KW-1185">Reference proteome</keyword>
<dbReference type="GeneID" id="76423165"/>
<evidence type="ECO:0000313" key="3">
    <source>
        <dbReference type="Proteomes" id="UP001042704"/>
    </source>
</evidence>
<dbReference type="KEGG" id="maqe:RJ40_02350"/>
<gene>
    <name evidence="2" type="ORF">RJ40_02350</name>
</gene>
<proteinExistence type="predicted"/>
<dbReference type="EMBL" id="CP036172">
    <property type="protein sequence ID" value="QSZ66418.1"/>
    <property type="molecule type" value="Genomic_DNA"/>
</dbReference>
<dbReference type="RefSeq" id="WP_265581757.1">
    <property type="nucleotide sequence ID" value="NZ_CP036172.1"/>
</dbReference>
<dbReference type="AlphaFoldDB" id="A0A8A3S2J4"/>
<organism evidence="2 3">
    <name type="scientific">Methanofollis aquaemaris</name>
    <dbReference type="NCBI Taxonomy" id="126734"/>
    <lineage>
        <taxon>Archaea</taxon>
        <taxon>Methanobacteriati</taxon>
        <taxon>Methanobacteriota</taxon>
        <taxon>Stenosarchaea group</taxon>
        <taxon>Methanomicrobia</taxon>
        <taxon>Methanomicrobiales</taxon>
        <taxon>Methanomicrobiaceae</taxon>
        <taxon>Methanofollis</taxon>
    </lineage>
</organism>
<name>A0A8A3S2J4_9EURY</name>
<feature type="transmembrane region" description="Helical" evidence="1">
    <location>
        <begin position="110"/>
        <end position="133"/>
    </location>
</feature>
<evidence type="ECO:0000313" key="2">
    <source>
        <dbReference type="EMBL" id="QSZ66418.1"/>
    </source>
</evidence>
<dbReference type="Proteomes" id="UP001042704">
    <property type="component" value="Chromosome"/>
</dbReference>
<keyword evidence="1" id="KW-1133">Transmembrane helix</keyword>
<sequence>MTLNPLKIIRKAEPINVILFGRDASTCDIKKLRIDGEFVHDYAKDRTYGPLRQPAILSEDHGPLYPFDADTGAPLWITRSDDVFTLKTDPRLMNRLIDKRMLADAVNREVRFGALILTAITAFCVGISVALSIG</sequence>
<reference evidence="2" key="2">
    <citation type="submission" date="2019-02" db="EMBL/GenBank/DDBJ databases">
        <authorList>
            <person name="Chen S.-C."/>
            <person name="Chien H.-H."/>
            <person name="Lai M.-C."/>
        </authorList>
    </citation>
    <scope>NUCLEOTIDE SEQUENCE</scope>
    <source>
        <strain evidence="2">N2F9704</strain>
    </source>
</reference>
<keyword evidence="1" id="KW-0812">Transmembrane</keyword>
<protein>
    <submittedName>
        <fullName evidence="2">Uncharacterized protein</fullName>
    </submittedName>
</protein>